<dbReference type="PROSITE" id="PS51257">
    <property type="entry name" value="PROKAR_LIPOPROTEIN"/>
    <property type="match status" value="1"/>
</dbReference>
<evidence type="ECO:0000256" key="2">
    <source>
        <dbReference type="SAM" id="SignalP"/>
    </source>
</evidence>
<organism evidence="4 5">
    <name type="scientific">Pedobacter antarcticus</name>
    <dbReference type="NCBI Taxonomy" id="34086"/>
    <lineage>
        <taxon>Bacteria</taxon>
        <taxon>Pseudomonadati</taxon>
        <taxon>Bacteroidota</taxon>
        <taxon>Sphingobacteriia</taxon>
        <taxon>Sphingobacteriales</taxon>
        <taxon>Sphingobacteriaceae</taxon>
        <taxon>Pedobacter</taxon>
    </lineage>
</organism>
<feature type="compositionally biased region" description="Low complexity" evidence="1">
    <location>
        <begin position="30"/>
        <end position="44"/>
    </location>
</feature>
<feature type="signal peptide" evidence="2">
    <location>
        <begin position="1"/>
        <end position="22"/>
    </location>
</feature>
<dbReference type="PANTHER" id="PTHR38593:SF1">
    <property type="entry name" value="BLR2558 PROTEIN"/>
    <property type="match status" value="1"/>
</dbReference>
<dbReference type="InterPro" id="IPR025419">
    <property type="entry name" value="DUF4142"/>
</dbReference>
<protein>
    <submittedName>
        <fullName evidence="4">Predicted outer membrane protein</fullName>
    </submittedName>
</protein>
<dbReference type="RefSeq" id="WP_037439123.1">
    <property type="nucleotide sequence ID" value="NZ_FONS01000003.1"/>
</dbReference>
<feature type="domain" description="DUF4142" evidence="3">
    <location>
        <begin position="71"/>
        <end position="202"/>
    </location>
</feature>
<dbReference type="Proteomes" id="UP000183129">
    <property type="component" value="Unassembled WGS sequence"/>
</dbReference>
<dbReference type="InterPro" id="IPR012347">
    <property type="entry name" value="Ferritin-like"/>
</dbReference>
<dbReference type="AlphaFoldDB" id="A0A1I2EJG9"/>
<dbReference type="PANTHER" id="PTHR38593">
    <property type="entry name" value="BLR2558 PROTEIN"/>
    <property type="match status" value="1"/>
</dbReference>
<dbReference type="STRING" id="34086.SAMN04488084_106216"/>
<evidence type="ECO:0000313" key="4">
    <source>
        <dbReference type="EMBL" id="SFE92618.1"/>
    </source>
</evidence>
<keyword evidence="2" id="KW-0732">Signal</keyword>
<feature type="region of interest" description="Disordered" evidence="1">
    <location>
        <begin position="24"/>
        <end position="63"/>
    </location>
</feature>
<feature type="chain" id="PRO_5010325757" evidence="2">
    <location>
        <begin position="23"/>
        <end position="207"/>
    </location>
</feature>
<evidence type="ECO:0000259" key="3">
    <source>
        <dbReference type="Pfam" id="PF13628"/>
    </source>
</evidence>
<name>A0A1I2EJG9_9SPHI</name>
<evidence type="ECO:0000256" key="1">
    <source>
        <dbReference type="SAM" id="MobiDB-lite"/>
    </source>
</evidence>
<sequence>MKKMRFLSLIILVALGIQSCRSPESRAVDSDSTASDSTAQGDSTVNDSSKSDGKGKTAGNLMQSNIDSEGADFMKKAGANSMWEIQLADIAAKSSDPKIKDFAMNLKKYHTQLNKDLKNLSGKLGIVLPTGLTTEEKTHLENMRKTNGQELDKHYIGMVISDHEEILALFKAGASNRKKELSEFAIKAIPTIESHFEKAKALQAQLK</sequence>
<dbReference type="EMBL" id="FONS01000003">
    <property type="protein sequence ID" value="SFE92618.1"/>
    <property type="molecule type" value="Genomic_DNA"/>
</dbReference>
<reference evidence="4 5" key="1">
    <citation type="submission" date="2016-10" db="EMBL/GenBank/DDBJ databases">
        <authorList>
            <person name="de Groot N.N."/>
        </authorList>
    </citation>
    <scope>NUCLEOTIDE SEQUENCE [LARGE SCALE GENOMIC DNA]</scope>
    <source>
        <strain evidence="4 5">ATCC 51969</strain>
    </source>
</reference>
<evidence type="ECO:0000313" key="5">
    <source>
        <dbReference type="Proteomes" id="UP000183129"/>
    </source>
</evidence>
<gene>
    <name evidence="4" type="ORF">SAMN03003324_01836</name>
</gene>
<proteinExistence type="predicted"/>
<accession>A0A1I2EJG9</accession>
<dbReference type="Pfam" id="PF13628">
    <property type="entry name" value="DUF4142"/>
    <property type="match status" value="1"/>
</dbReference>
<dbReference type="Gene3D" id="1.20.1260.10">
    <property type="match status" value="1"/>
</dbReference>